<feature type="domain" description="DUF4110" evidence="2">
    <location>
        <begin position="584"/>
        <end position="657"/>
    </location>
</feature>
<feature type="region of interest" description="Disordered" evidence="1">
    <location>
        <begin position="499"/>
        <end position="561"/>
    </location>
</feature>
<protein>
    <recommendedName>
        <fullName evidence="2">DUF4110 domain-containing protein</fullName>
    </recommendedName>
</protein>
<evidence type="ECO:0000313" key="4">
    <source>
        <dbReference type="Proteomes" id="UP001385951"/>
    </source>
</evidence>
<dbReference type="AlphaFoldDB" id="A0AAW0FWA6"/>
<dbReference type="Gene3D" id="2.120.10.80">
    <property type="entry name" value="Kelch-type beta propeller"/>
    <property type="match status" value="2"/>
</dbReference>
<evidence type="ECO:0000256" key="1">
    <source>
        <dbReference type="SAM" id="MobiDB-lite"/>
    </source>
</evidence>
<dbReference type="EMBL" id="JASBNA010000020">
    <property type="protein sequence ID" value="KAK7685470.1"/>
    <property type="molecule type" value="Genomic_DNA"/>
</dbReference>
<organism evidence="3 4">
    <name type="scientific">Cerrena zonata</name>
    <dbReference type="NCBI Taxonomy" id="2478898"/>
    <lineage>
        <taxon>Eukaryota</taxon>
        <taxon>Fungi</taxon>
        <taxon>Dikarya</taxon>
        <taxon>Basidiomycota</taxon>
        <taxon>Agaricomycotina</taxon>
        <taxon>Agaricomycetes</taxon>
        <taxon>Polyporales</taxon>
        <taxon>Cerrenaceae</taxon>
        <taxon>Cerrena</taxon>
    </lineage>
</organism>
<keyword evidence="4" id="KW-1185">Reference proteome</keyword>
<dbReference type="Pfam" id="PF24681">
    <property type="entry name" value="Kelch_KLHDC2_KLHL20_DRC7"/>
    <property type="match status" value="1"/>
</dbReference>
<dbReference type="PANTHER" id="PTHR46063">
    <property type="entry name" value="KELCH DOMAIN-CONTAINING PROTEIN"/>
    <property type="match status" value="1"/>
</dbReference>
<evidence type="ECO:0000313" key="3">
    <source>
        <dbReference type="EMBL" id="KAK7685470.1"/>
    </source>
</evidence>
<sequence length="678" mass="76836">MAKKKATSKSAAKTVKKAKAAQKVERKEKKKVGKNRDEEEDDQDLEGILDRIRREWEDAHKVTEELVEGPPSRRANATLTACPNGNHLWCIGGEYFSDDGKAHFYSDVFRYSPEKDEWRKFVSPTCPGPRSAHAVVASPVGGGKLFLLGGEFSSLYQNSFHHYRDFWCFDIATHTWDRIETKIRPSARSGHRMAIWKHYIVLFGGFYDPGIRTNYLNDLWIFDTQEYKWKHIEMKENDRKPSPRSGFSFLPSADGILLHGGYCKEYVKGSRPVGVMLEDTWFLRMTLSTPTEGGKSSSDPLSVKWERRKRPSTAFAPSLRSGCTMALWSAKNLGILFGGVTDEDTSEETMDSVFHNDLYGYQISGNGRWVSMALKRPKKKGGEKPKKVVLQPKRYVPSDDEHDYENETFGDGEDSDQENVKSPRKPTPVPEPGPEIDPDDPNLTLPLPRYNAMLAVLRNTLYIYGGIFERGAREYTLDDFYSLQLDKLDRYTCLKESGVVISAEGDDESSDEDEDEDEDDEGDVEEEEDPDVDENVERTGEKWEEPTVEEKAEASKQDEAEDQALIRLKATAFMGVAKDTARSPEDVISTPLPGETLAMFYARSREYWAGKAHESSENRGKALRRDGFERAQERYAEYKPILEEVEKILAEAGLDEEEMRKGAAAGPANQAGQSRNRR</sequence>
<dbReference type="InterPro" id="IPR015915">
    <property type="entry name" value="Kelch-typ_b-propeller"/>
</dbReference>
<accession>A0AAW0FWA6</accession>
<feature type="region of interest" description="Disordered" evidence="1">
    <location>
        <begin position="376"/>
        <end position="443"/>
    </location>
</feature>
<feature type="compositionally biased region" description="Acidic residues" evidence="1">
    <location>
        <begin position="504"/>
        <end position="534"/>
    </location>
</feature>
<dbReference type="Pfam" id="PF13422">
    <property type="entry name" value="DUF4110"/>
    <property type="match status" value="1"/>
</dbReference>
<name>A0AAW0FWA6_9APHY</name>
<dbReference type="SUPFAM" id="SSF117281">
    <property type="entry name" value="Kelch motif"/>
    <property type="match status" value="1"/>
</dbReference>
<proteinExistence type="predicted"/>
<dbReference type="InterPro" id="IPR025183">
    <property type="entry name" value="DUF4110"/>
</dbReference>
<reference evidence="3 4" key="1">
    <citation type="submission" date="2022-09" db="EMBL/GenBank/DDBJ databases">
        <authorList>
            <person name="Palmer J.M."/>
        </authorList>
    </citation>
    <scope>NUCLEOTIDE SEQUENCE [LARGE SCALE GENOMIC DNA]</scope>
    <source>
        <strain evidence="3 4">DSM 7382</strain>
    </source>
</reference>
<feature type="compositionally biased region" description="Acidic residues" evidence="1">
    <location>
        <begin position="398"/>
        <end position="417"/>
    </location>
</feature>
<dbReference type="Proteomes" id="UP001385951">
    <property type="component" value="Unassembled WGS sequence"/>
</dbReference>
<dbReference type="InterPro" id="IPR052588">
    <property type="entry name" value="Kelch_domain_protein"/>
</dbReference>
<feature type="compositionally biased region" description="Basic and acidic residues" evidence="1">
    <location>
        <begin position="535"/>
        <end position="558"/>
    </location>
</feature>
<comment type="caution">
    <text evidence="3">The sequence shown here is derived from an EMBL/GenBank/DDBJ whole genome shotgun (WGS) entry which is preliminary data.</text>
</comment>
<feature type="region of interest" description="Disordered" evidence="1">
    <location>
        <begin position="657"/>
        <end position="678"/>
    </location>
</feature>
<gene>
    <name evidence="3" type="ORF">QCA50_011334</name>
</gene>
<evidence type="ECO:0000259" key="2">
    <source>
        <dbReference type="Pfam" id="PF13422"/>
    </source>
</evidence>
<feature type="compositionally biased region" description="Low complexity" evidence="1">
    <location>
        <begin position="662"/>
        <end position="678"/>
    </location>
</feature>
<feature type="region of interest" description="Disordered" evidence="1">
    <location>
        <begin position="1"/>
        <end position="44"/>
    </location>
</feature>
<dbReference type="PANTHER" id="PTHR46063:SF1">
    <property type="entry name" value="KELCH DOMAIN-CONTAINING PROTEIN 4"/>
    <property type="match status" value="1"/>
</dbReference>